<gene>
    <name evidence="1" type="ORF">DT076_14520</name>
</gene>
<dbReference type="PANTHER" id="PTHR35868:SF4">
    <property type="entry name" value="DUF2804 DOMAIN-CONTAINING PROTEIN"/>
    <property type="match status" value="1"/>
</dbReference>
<sequence>MPALPARLPGAGVSAPPPVAYRGDGTGRPAHLPLPPARAPMVRGLRLRKTWRYVGIWSPAVSVCAASVAVGPLRQEFWGVWHRAEGRMTEHTRLLAGRVDVSPGRVRVRDAARRAELDLVLEEDPRTAVEVVTPVGRAWTWTRKQVVRGHGSIRLDGRRLAVDGVALIDDNAGYHPRLTRWWWSGGTGRLTDGRLAAWSLIVGLNDTLPHIENTLWLDGVPQALGPVRFEPDLSAVHLAEGGTLRFSAEAERASTTDLFVVRSAYRQPFGTYTGTLPGGLQLTGGVGVMEDHTALW</sequence>
<dbReference type="EMBL" id="QOUI01000009">
    <property type="protein sequence ID" value="RCK68789.1"/>
    <property type="molecule type" value="Genomic_DNA"/>
</dbReference>
<evidence type="ECO:0000313" key="2">
    <source>
        <dbReference type="Proteomes" id="UP000252770"/>
    </source>
</evidence>
<evidence type="ECO:0000313" key="1">
    <source>
        <dbReference type="EMBL" id="RCK68789.1"/>
    </source>
</evidence>
<protein>
    <submittedName>
        <fullName evidence="1">DUF2804 family protein</fullName>
    </submittedName>
</protein>
<dbReference type="InterPro" id="IPR021243">
    <property type="entry name" value="DUF2804"/>
</dbReference>
<dbReference type="PANTHER" id="PTHR35868">
    <property type="entry name" value="DUF2804 DOMAIN-CONTAINING PROTEIN-RELATED"/>
    <property type="match status" value="1"/>
</dbReference>
<organism evidence="1 2">
    <name type="scientific">Desertihabitans brevis</name>
    <dbReference type="NCBI Taxonomy" id="2268447"/>
    <lineage>
        <taxon>Bacteria</taxon>
        <taxon>Bacillati</taxon>
        <taxon>Actinomycetota</taxon>
        <taxon>Actinomycetes</taxon>
        <taxon>Propionibacteriales</taxon>
        <taxon>Propionibacteriaceae</taxon>
        <taxon>Desertihabitans</taxon>
    </lineage>
</organism>
<keyword evidence="2" id="KW-1185">Reference proteome</keyword>
<dbReference type="Pfam" id="PF10974">
    <property type="entry name" value="DUF2804"/>
    <property type="match status" value="1"/>
</dbReference>
<dbReference type="SUPFAM" id="SSF159245">
    <property type="entry name" value="AttH-like"/>
    <property type="match status" value="1"/>
</dbReference>
<accession>A0A367YTC7</accession>
<reference evidence="1 2" key="1">
    <citation type="submission" date="2018-07" db="EMBL/GenBank/DDBJ databases">
        <title>Desertimonas flava gen. nov. sp. nov.</title>
        <authorList>
            <person name="Liu S."/>
        </authorList>
    </citation>
    <scope>NUCLEOTIDE SEQUENCE [LARGE SCALE GENOMIC DNA]</scope>
    <source>
        <strain evidence="1 2">16Sb5-5</strain>
    </source>
</reference>
<comment type="caution">
    <text evidence="1">The sequence shown here is derived from an EMBL/GenBank/DDBJ whole genome shotgun (WGS) entry which is preliminary data.</text>
</comment>
<proteinExistence type="predicted"/>
<dbReference type="Proteomes" id="UP000252770">
    <property type="component" value="Unassembled WGS sequence"/>
</dbReference>
<name>A0A367YTC7_9ACTN</name>
<dbReference type="AlphaFoldDB" id="A0A367YTC7"/>